<keyword evidence="2" id="KW-0808">Transferase</keyword>
<dbReference type="AlphaFoldDB" id="A0AAU1UM13"/>
<feature type="domain" description="Methyltransferase type 11" evidence="1">
    <location>
        <begin position="87"/>
        <end position="168"/>
    </location>
</feature>
<protein>
    <submittedName>
        <fullName evidence="2">Class I SAM-dependent methyltransferase</fullName>
    </submittedName>
</protein>
<evidence type="ECO:0000313" key="2">
    <source>
        <dbReference type="EMBL" id="WTS18266.1"/>
    </source>
</evidence>
<sequence>MTSFLPRIWPSFDGKPIPSRGTAEVFRIFARELAVGRRSWVGETSHFIADQFDQTAAEWDTTLATGRDEPVRDALERGGPFPDGVCLELGSGTGLFTELLRSEFPRVISVDLSEQMLRQAVGRSPARVRADAAALPLTNAQVSAVAAIDMLLFPAEIVRVLAPDGVLLWINQLGEAGPLHLPATDVADALPGDWQAVEANAG</sequence>
<gene>
    <name evidence="2" type="ORF">OHU69_49280</name>
</gene>
<keyword evidence="2" id="KW-0489">Methyltransferase</keyword>
<dbReference type="GO" id="GO:0008757">
    <property type="term" value="F:S-adenosylmethionine-dependent methyltransferase activity"/>
    <property type="evidence" value="ECO:0007669"/>
    <property type="project" value="InterPro"/>
</dbReference>
<dbReference type="InterPro" id="IPR013216">
    <property type="entry name" value="Methyltransf_11"/>
</dbReference>
<proteinExistence type="predicted"/>
<organism evidence="2">
    <name type="scientific">Streptomyces sp. NBC_00119</name>
    <dbReference type="NCBI Taxonomy" id="2975659"/>
    <lineage>
        <taxon>Bacteria</taxon>
        <taxon>Bacillati</taxon>
        <taxon>Actinomycetota</taxon>
        <taxon>Actinomycetes</taxon>
        <taxon>Kitasatosporales</taxon>
        <taxon>Streptomycetaceae</taxon>
        <taxon>Streptomyces</taxon>
    </lineage>
</organism>
<dbReference type="PANTHER" id="PTHR43591:SF24">
    <property type="entry name" value="2-METHOXY-6-POLYPRENYL-1,4-BENZOQUINOL METHYLASE, MITOCHONDRIAL"/>
    <property type="match status" value="1"/>
</dbReference>
<dbReference type="CDD" id="cd02440">
    <property type="entry name" value="AdoMet_MTases"/>
    <property type="match status" value="1"/>
</dbReference>
<dbReference type="InterPro" id="IPR029063">
    <property type="entry name" value="SAM-dependent_MTases_sf"/>
</dbReference>
<accession>A0AAU1UM13</accession>
<dbReference type="Pfam" id="PF08241">
    <property type="entry name" value="Methyltransf_11"/>
    <property type="match status" value="1"/>
</dbReference>
<dbReference type="GO" id="GO:0032259">
    <property type="term" value="P:methylation"/>
    <property type="evidence" value="ECO:0007669"/>
    <property type="project" value="UniProtKB-KW"/>
</dbReference>
<name>A0AAU1UM13_9ACTN</name>
<dbReference type="SUPFAM" id="SSF53335">
    <property type="entry name" value="S-adenosyl-L-methionine-dependent methyltransferases"/>
    <property type="match status" value="1"/>
</dbReference>
<reference evidence="2" key="1">
    <citation type="submission" date="2022-10" db="EMBL/GenBank/DDBJ databases">
        <title>The complete genomes of actinobacterial strains from the NBC collection.</title>
        <authorList>
            <person name="Joergensen T.S."/>
            <person name="Alvarez Arevalo M."/>
            <person name="Sterndorff E.B."/>
            <person name="Faurdal D."/>
            <person name="Vuksanovic O."/>
            <person name="Mourched A.-S."/>
            <person name="Charusanti P."/>
            <person name="Shaw S."/>
            <person name="Blin K."/>
            <person name="Weber T."/>
        </authorList>
    </citation>
    <scope>NUCLEOTIDE SEQUENCE</scope>
    <source>
        <strain evidence="2">NBC_00119</strain>
    </source>
</reference>
<dbReference type="EMBL" id="CP108195">
    <property type="protein sequence ID" value="WTS18266.1"/>
    <property type="molecule type" value="Genomic_DNA"/>
</dbReference>
<dbReference type="Gene3D" id="3.40.50.150">
    <property type="entry name" value="Vaccinia Virus protein VP39"/>
    <property type="match status" value="1"/>
</dbReference>
<dbReference type="PANTHER" id="PTHR43591">
    <property type="entry name" value="METHYLTRANSFERASE"/>
    <property type="match status" value="1"/>
</dbReference>
<evidence type="ECO:0000259" key="1">
    <source>
        <dbReference type="Pfam" id="PF08241"/>
    </source>
</evidence>